<sequence length="307" mass="34298">MVGGSFPRTGATRINASEKVFPLLKEILGTSGKEDSVPRFLVLKKKEGDFANTSPFLISKTLYGLIGNVKEVKKVKGELLIETVSSKQSKQLIKCERFGGCEIEVVPHGTLNMSKGVVYCRDLLNCSINEIKENLKSQSVVDVRRIKTRRNGELIDTANHILTFNVTKLPRVIQAAFYPLQVRPYIPNPLRCFNCQRFGHSSVNCKYDKRCVCGKPTHEGSWCEEPIVCPNCQRQHKATAKTCAVFRQEMKIQEVKIVHRLSYFDAKKKVDTMVTPSTSFAQAATAPQIPIQAVQAVGPEIKSIDVK</sequence>
<protein>
    <recommendedName>
        <fullName evidence="3">CCHC-type domain-containing protein</fullName>
    </recommendedName>
</protein>
<dbReference type="Proteomes" id="UP001353858">
    <property type="component" value="Unassembled WGS sequence"/>
</dbReference>
<gene>
    <name evidence="1" type="ORF">RN001_014406</name>
</gene>
<dbReference type="GO" id="GO:0008270">
    <property type="term" value="F:zinc ion binding"/>
    <property type="evidence" value="ECO:0007669"/>
    <property type="project" value="InterPro"/>
</dbReference>
<evidence type="ECO:0000313" key="1">
    <source>
        <dbReference type="EMBL" id="KAK4872377.1"/>
    </source>
</evidence>
<dbReference type="EMBL" id="JARPUR010000007">
    <property type="protein sequence ID" value="KAK4872377.1"/>
    <property type="molecule type" value="Genomic_DNA"/>
</dbReference>
<dbReference type="AlphaFoldDB" id="A0AAN7PPB7"/>
<accession>A0AAN7PPB7</accession>
<dbReference type="SUPFAM" id="SSF57756">
    <property type="entry name" value="Retrovirus zinc finger-like domains"/>
    <property type="match status" value="1"/>
</dbReference>
<comment type="caution">
    <text evidence="1">The sequence shown here is derived from an EMBL/GenBank/DDBJ whole genome shotgun (WGS) entry which is preliminary data.</text>
</comment>
<name>A0AAN7PPB7_9COLE</name>
<evidence type="ECO:0008006" key="3">
    <source>
        <dbReference type="Google" id="ProtNLM"/>
    </source>
</evidence>
<dbReference type="InterPro" id="IPR036875">
    <property type="entry name" value="Znf_CCHC_sf"/>
</dbReference>
<proteinExistence type="predicted"/>
<keyword evidence="2" id="KW-1185">Reference proteome</keyword>
<reference evidence="2" key="1">
    <citation type="submission" date="2023-01" db="EMBL/GenBank/DDBJ databases">
        <title>Key to firefly adult light organ development and bioluminescence: homeobox transcription factors regulate luciferase expression and transportation to peroxisome.</title>
        <authorList>
            <person name="Fu X."/>
        </authorList>
    </citation>
    <scope>NUCLEOTIDE SEQUENCE [LARGE SCALE GENOMIC DNA]</scope>
</reference>
<dbReference type="GO" id="GO:0003676">
    <property type="term" value="F:nucleic acid binding"/>
    <property type="evidence" value="ECO:0007669"/>
    <property type="project" value="InterPro"/>
</dbReference>
<evidence type="ECO:0000313" key="2">
    <source>
        <dbReference type="Proteomes" id="UP001353858"/>
    </source>
</evidence>
<organism evidence="1 2">
    <name type="scientific">Aquatica leii</name>
    <dbReference type="NCBI Taxonomy" id="1421715"/>
    <lineage>
        <taxon>Eukaryota</taxon>
        <taxon>Metazoa</taxon>
        <taxon>Ecdysozoa</taxon>
        <taxon>Arthropoda</taxon>
        <taxon>Hexapoda</taxon>
        <taxon>Insecta</taxon>
        <taxon>Pterygota</taxon>
        <taxon>Neoptera</taxon>
        <taxon>Endopterygota</taxon>
        <taxon>Coleoptera</taxon>
        <taxon>Polyphaga</taxon>
        <taxon>Elateriformia</taxon>
        <taxon>Elateroidea</taxon>
        <taxon>Lampyridae</taxon>
        <taxon>Luciolinae</taxon>
        <taxon>Aquatica</taxon>
    </lineage>
</organism>